<evidence type="ECO:0000256" key="7">
    <source>
        <dbReference type="SAM" id="Phobius"/>
    </source>
</evidence>
<reference evidence="9" key="1">
    <citation type="journal article" date="2016" name="Nat. Biotechnol.">
        <title>Sequencing wild and cultivated cassava and related species reveals extensive interspecific hybridization and genetic diversity.</title>
        <authorList>
            <person name="Bredeson J.V."/>
            <person name="Lyons J.B."/>
            <person name="Prochnik S.E."/>
            <person name="Wu G.A."/>
            <person name="Ha C.M."/>
            <person name="Edsinger-Gonzales E."/>
            <person name="Grimwood J."/>
            <person name="Schmutz J."/>
            <person name="Rabbi I.Y."/>
            <person name="Egesi C."/>
            <person name="Nauluvula P."/>
            <person name="Lebot V."/>
            <person name="Ndunguru J."/>
            <person name="Mkamilo G."/>
            <person name="Bart R.S."/>
            <person name="Setter T.L."/>
            <person name="Gleadow R.M."/>
            <person name="Kulakow P."/>
            <person name="Ferguson M.E."/>
            <person name="Rounsley S."/>
            <person name="Rokhsar D.S."/>
        </authorList>
    </citation>
    <scope>NUCLEOTIDE SEQUENCE [LARGE SCALE GENOMIC DNA]</scope>
    <source>
        <strain evidence="9">cv. AM560-2</strain>
    </source>
</reference>
<keyword evidence="5 7" id="KW-1133">Transmembrane helix</keyword>
<evidence type="ECO:0000313" key="8">
    <source>
        <dbReference type="EMBL" id="OAY30492.1"/>
    </source>
</evidence>
<keyword evidence="4" id="KW-0256">Endoplasmic reticulum</keyword>
<evidence type="ECO:0000313" key="9">
    <source>
        <dbReference type="Proteomes" id="UP000091857"/>
    </source>
</evidence>
<dbReference type="Gramene" id="Manes.14G035000.1.v8.1">
    <property type="protein sequence ID" value="Manes.14G035000.1.v8.1.CDS"/>
    <property type="gene ID" value="Manes.14G035000.v8.1"/>
</dbReference>
<feature type="transmembrane region" description="Helical" evidence="7">
    <location>
        <begin position="37"/>
        <end position="57"/>
    </location>
</feature>
<dbReference type="GO" id="GO:0007029">
    <property type="term" value="P:endoplasmic reticulum organization"/>
    <property type="evidence" value="ECO:0000318"/>
    <property type="project" value="GO_Central"/>
</dbReference>
<accession>A0A2C9UIN3</accession>
<keyword evidence="3 7" id="KW-0812">Transmembrane</keyword>
<dbReference type="Pfam" id="PF07086">
    <property type="entry name" value="Jagunal"/>
    <property type="match status" value="1"/>
</dbReference>
<name>A0A2C9UIN3_MANES</name>
<keyword evidence="9" id="KW-1185">Reference proteome</keyword>
<comment type="caution">
    <text evidence="8">The sequence shown here is derived from an EMBL/GenBank/DDBJ whole genome shotgun (WGS) entry which is preliminary data.</text>
</comment>
<evidence type="ECO:0000256" key="5">
    <source>
        <dbReference type="ARBA" id="ARBA00022989"/>
    </source>
</evidence>
<dbReference type="AlphaFoldDB" id="A0A2C9UIN3"/>
<dbReference type="GO" id="GO:0005789">
    <property type="term" value="C:endoplasmic reticulum membrane"/>
    <property type="evidence" value="ECO:0000318"/>
    <property type="project" value="GO_Central"/>
</dbReference>
<feature type="transmembrane region" description="Helical" evidence="7">
    <location>
        <begin position="136"/>
        <end position="160"/>
    </location>
</feature>
<feature type="transmembrane region" description="Helical" evidence="7">
    <location>
        <begin position="63"/>
        <end position="83"/>
    </location>
</feature>
<gene>
    <name evidence="8" type="ORF">MANES_14G035000v8</name>
</gene>
<evidence type="ECO:0000256" key="1">
    <source>
        <dbReference type="ARBA" id="ARBA00004477"/>
    </source>
</evidence>
<dbReference type="STRING" id="3983.A0A2C9UIN3"/>
<evidence type="ECO:0000256" key="3">
    <source>
        <dbReference type="ARBA" id="ARBA00022692"/>
    </source>
</evidence>
<sequence>MQQRKTGRPSGTDGSDFSYRMVVDSRYTKVAKGKSRLYALILAQAAIQLIGLLYIVLSISKETSLNTLAISSPIIGLISLLIGELGRRRSRVSFLRVYIIMSSIAILISLTFAITSNSSLQVIWTLSNLERKKFEFIETILLVLGLIVHIVTVGTVISLIGNMSPPKKAC</sequence>
<evidence type="ECO:0000256" key="2">
    <source>
        <dbReference type="ARBA" id="ARBA00008462"/>
    </source>
</evidence>
<dbReference type="OrthoDB" id="1915239at2759"/>
<comment type="similarity">
    <text evidence="2">Belongs to the jagunal family.</text>
</comment>
<organism evidence="8 9">
    <name type="scientific">Manihot esculenta</name>
    <name type="common">Cassava</name>
    <name type="synonym">Jatropha manihot</name>
    <dbReference type="NCBI Taxonomy" id="3983"/>
    <lineage>
        <taxon>Eukaryota</taxon>
        <taxon>Viridiplantae</taxon>
        <taxon>Streptophyta</taxon>
        <taxon>Embryophyta</taxon>
        <taxon>Tracheophyta</taxon>
        <taxon>Spermatophyta</taxon>
        <taxon>Magnoliopsida</taxon>
        <taxon>eudicotyledons</taxon>
        <taxon>Gunneridae</taxon>
        <taxon>Pentapetalae</taxon>
        <taxon>rosids</taxon>
        <taxon>fabids</taxon>
        <taxon>Malpighiales</taxon>
        <taxon>Euphorbiaceae</taxon>
        <taxon>Crotonoideae</taxon>
        <taxon>Manihoteae</taxon>
        <taxon>Manihot</taxon>
    </lineage>
</organism>
<evidence type="ECO:0000256" key="4">
    <source>
        <dbReference type="ARBA" id="ARBA00022824"/>
    </source>
</evidence>
<proteinExistence type="inferred from homology"/>
<dbReference type="Proteomes" id="UP000091857">
    <property type="component" value="Chromosome 14"/>
</dbReference>
<feature type="transmembrane region" description="Helical" evidence="7">
    <location>
        <begin position="95"/>
        <end position="116"/>
    </location>
</feature>
<dbReference type="InterPro" id="IPR009787">
    <property type="entry name" value="Jagunal"/>
</dbReference>
<comment type="subcellular location">
    <subcellularLocation>
        <location evidence="1">Endoplasmic reticulum membrane</location>
        <topology evidence="1">Multi-pass membrane protein</topology>
    </subcellularLocation>
</comment>
<protein>
    <submittedName>
        <fullName evidence="8">Uncharacterized protein</fullName>
    </submittedName>
</protein>
<dbReference type="OMA" id="YSFRMVV"/>
<keyword evidence="6 7" id="KW-0472">Membrane</keyword>
<dbReference type="EMBL" id="CM004400">
    <property type="protein sequence ID" value="OAY30492.1"/>
    <property type="molecule type" value="Genomic_DNA"/>
</dbReference>
<evidence type="ECO:0000256" key="6">
    <source>
        <dbReference type="ARBA" id="ARBA00023136"/>
    </source>
</evidence>
<dbReference type="PANTHER" id="PTHR20955:SF1">
    <property type="entry name" value="PROTEIN JAGUNAL HOMOLOG 1"/>
    <property type="match status" value="1"/>
</dbReference>
<dbReference type="GO" id="GO:0016192">
    <property type="term" value="P:vesicle-mediated transport"/>
    <property type="evidence" value="ECO:0000318"/>
    <property type="project" value="GO_Central"/>
</dbReference>
<dbReference type="PANTHER" id="PTHR20955">
    <property type="entry name" value="PROTEIN JAGUNAL HOMOLOG 1"/>
    <property type="match status" value="1"/>
</dbReference>